<protein>
    <submittedName>
        <fullName evidence="4">XdhC/CoxI family protein</fullName>
    </submittedName>
</protein>
<dbReference type="InterPro" id="IPR003777">
    <property type="entry name" value="XdhC_CoxI"/>
</dbReference>
<keyword evidence="5" id="KW-1185">Reference proteome</keyword>
<dbReference type="Pfam" id="PF02625">
    <property type="entry name" value="XdhC_CoxI"/>
    <property type="match status" value="2"/>
</dbReference>
<feature type="region of interest" description="Disordered" evidence="1">
    <location>
        <begin position="127"/>
        <end position="213"/>
    </location>
</feature>
<evidence type="ECO:0000313" key="5">
    <source>
        <dbReference type="Proteomes" id="UP001523369"/>
    </source>
</evidence>
<dbReference type="Proteomes" id="UP001523369">
    <property type="component" value="Unassembled WGS sequence"/>
</dbReference>
<evidence type="ECO:0000259" key="2">
    <source>
        <dbReference type="Pfam" id="PF02625"/>
    </source>
</evidence>
<feature type="compositionally biased region" description="Basic and acidic residues" evidence="1">
    <location>
        <begin position="204"/>
        <end position="213"/>
    </location>
</feature>
<evidence type="ECO:0000313" key="4">
    <source>
        <dbReference type="EMBL" id="MCO8273299.1"/>
    </source>
</evidence>
<feature type="domain" description="XdhC- CoxI" evidence="2">
    <location>
        <begin position="260"/>
        <end position="304"/>
    </location>
</feature>
<feature type="domain" description="XdhC Rossmann" evidence="3">
    <location>
        <begin position="327"/>
        <end position="473"/>
    </location>
</feature>
<dbReference type="Pfam" id="PF13478">
    <property type="entry name" value="XdhC_C"/>
    <property type="match status" value="1"/>
</dbReference>
<gene>
    <name evidence="4" type="ORF">M1L60_22150</name>
</gene>
<feature type="domain" description="XdhC- CoxI" evidence="2">
    <location>
        <begin position="11"/>
        <end position="78"/>
    </location>
</feature>
<sequence>MRDVLDALLKWWQADIPVGLATVTATWSSAPRQPGAAMVVGPDGEVVGSVSGGCVEGAVYELCREVIETGAARTARFGVSDDDAFEVGLTCGGTIELLIERVDRESFPQLPALARAIAESRPVALLTRIPTSQNPPVTSTSPAPSSLPDARQLLDLATSSAAPDSGPRTGLTTGSRDDAPGAANNSAAPREANTNVAPGNGRGPEPEASGRGDVHDAASISVAADNGRSAQATAGSWDDARGPVSADGARGSAPEDGSLGAGRHLLITPDGRDGSLGGDRIDDAATDDGRGLLAAGRTGVLHYGPSGERRGEGLSVLVASFAPPARMLVFGATDHAAATARIGSFLGYHVTVCDARPVFATARRFPSADEVVVDWPHRYLIAEVEAGRIDERTVLCVLTHDPKFDVPVLEVALRLPVAYVGAMGSRRTHDDRNKRLQEAGVADADLHRLASPVGLDLGARTPEETAVSIAAEIVALRWGGTGARLTATEGRIHGE</sequence>
<dbReference type="Gene3D" id="3.40.50.720">
    <property type="entry name" value="NAD(P)-binding Rossmann-like Domain"/>
    <property type="match status" value="1"/>
</dbReference>
<proteinExistence type="predicted"/>
<dbReference type="EMBL" id="JAMYJR010000024">
    <property type="protein sequence ID" value="MCO8273299.1"/>
    <property type="molecule type" value="Genomic_DNA"/>
</dbReference>
<dbReference type="InterPro" id="IPR052698">
    <property type="entry name" value="MoCofactor_Util/Proc"/>
</dbReference>
<feature type="compositionally biased region" description="Polar residues" evidence="1">
    <location>
        <begin position="183"/>
        <end position="197"/>
    </location>
</feature>
<reference evidence="4 5" key="1">
    <citation type="submission" date="2022-06" db="EMBL/GenBank/DDBJ databases">
        <title>New Species of the Genus Actinoplanes, ActinopZanes ferrugineus.</title>
        <authorList>
            <person name="Ding P."/>
        </authorList>
    </citation>
    <scope>NUCLEOTIDE SEQUENCE [LARGE SCALE GENOMIC DNA]</scope>
    <source>
        <strain evidence="4 5">TRM88003</strain>
    </source>
</reference>
<dbReference type="PANTHER" id="PTHR30388:SF4">
    <property type="entry name" value="MOLYBDENUM COFACTOR INSERTION CHAPERONE PAOD"/>
    <property type="match status" value="1"/>
</dbReference>
<dbReference type="RefSeq" id="WP_253239381.1">
    <property type="nucleotide sequence ID" value="NZ_JAMYJR010000024.1"/>
</dbReference>
<dbReference type="InterPro" id="IPR027051">
    <property type="entry name" value="XdhC_Rossmann_dom"/>
</dbReference>
<dbReference type="PANTHER" id="PTHR30388">
    <property type="entry name" value="ALDEHYDE OXIDOREDUCTASE MOLYBDENUM COFACTOR ASSEMBLY PROTEIN"/>
    <property type="match status" value="1"/>
</dbReference>
<organism evidence="4 5">
    <name type="scientific">Paractinoplanes aksuensis</name>
    <dbReference type="NCBI Taxonomy" id="2939490"/>
    <lineage>
        <taxon>Bacteria</taxon>
        <taxon>Bacillati</taxon>
        <taxon>Actinomycetota</taxon>
        <taxon>Actinomycetes</taxon>
        <taxon>Micromonosporales</taxon>
        <taxon>Micromonosporaceae</taxon>
        <taxon>Paractinoplanes</taxon>
    </lineage>
</organism>
<comment type="caution">
    <text evidence="4">The sequence shown here is derived from an EMBL/GenBank/DDBJ whole genome shotgun (WGS) entry which is preliminary data.</text>
</comment>
<name>A0ABT1DR29_9ACTN</name>
<feature type="compositionally biased region" description="Low complexity" evidence="1">
    <location>
        <begin position="135"/>
        <end position="148"/>
    </location>
</feature>
<evidence type="ECO:0000259" key="3">
    <source>
        <dbReference type="Pfam" id="PF13478"/>
    </source>
</evidence>
<evidence type="ECO:0000256" key="1">
    <source>
        <dbReference type="SAM" id="MobiDB-lite"/>
    </source>
</evidence>
<accession>A0ABT1DR29</accession>
<feature type="region of interest" description="Disordered" evidence="1">
    <location>
        <begin position="226"/>
        <end position="283"/>
    </location>
</feature>